<reference evidence="8 9" key="1">
    <citation type="submission" date="2024-02" db="EMBL/GenBank/DDBJ databases">
        <title>Seven novel Bacillus-like species.</title>
        <authorList>
            <person name="Liu G."/>
        </authorList>
    </citation>
    <scope>NUCLEOTIDE SEQUENCE [LARGE SCALE GENOMIC DNA]</scope>
    <source>
        <strain evidence="8 9">FJAT-52054</strain>
    </source>
</reference>
<keyword evidence="4" id="KW-0547">Nucleotide-binding</keyword>
<dbReference type="Pfam" id="PF00149">
    <property type="entry name" value="Metallophos"/>
    <property type="match status" value="1"/>
</dbReference>
<evidence type="ECO:0000259" key="7">
    <source>
        <dbReference type="Pfam" id="PF02872"/>
    </source>
</evidence>
<dbReference type="InterPro" id="IPR006179">
    <property type="entry name" value="5_nucleotidase/apyrase"/>
</dbReference>
<gene>
    <name evidence="8" type="ORF">WCV65_13050</name>
</gene>
<evidence type="ECO:0000313" key="9">
    <source>
        <dbReference type="Proteomes" id="UP001377337"/>
    </source>
</evidence>
<dbReference type="InterPro" id="IPR029052">
    <property type="entry name" value="Metallo-depent_PP-like"/>
</dbReference>
<dbReference type="NCBIfam" id="NF006938">
    <property type="entry name" value="PRK09420.1"/>
    <property type="match status" value="1"/>
</dbReference>
<feature type="domain" description="5'-Nucleotidase C-terminal" evidence="7">
    <location>
        <begin position="383"/>
        <end position="578"/>
    </location>
</feature>
<dbReference type="SUPFAM" id="SSF56300">
    <property type="entry name" value="Metallo-dependent phosphatases"/>
    <property type="match status" value="1"/>
</dbReference>
<dbReference type="InterPro" id="IPR008334">
    <property type="entry name" value="5'-Nucleotdase_C"/>
</dbReference>
<dbReference type="Gene3D" id="3.90.780.10">
    <property type="entry name" value="5'-Nucleotidase, C-terminal domain"/>
    <property type="match status" value="1"/>
</dbReference>
<dbReference type="CDD" id="cd07410">
    <property type="entry name" value="MPP_CpdB_N"/>
    <property type="match status" value="1"/>
</dbReference>
<evidence type="ECO:0000256" key="5">
    <source>
        <dbReference type="SAM" id="SignalP"/>
    </source>
</evidence>
<keyword evidence="3 5" id="KW-0732">Signal</keyword>
<keyword evidence="9" id="KW-1185">Reference proteome</keyword>
<evidence type="ECO:0000256" key="2">
    <source>
        <dbReference type="ARBA" id="ARBA00022723"/>
    </source>
</evidence>
<protein>
    <submittedName>
        <fullName evidence="8">Bifunctional 2',3'-cyclic-nucleotide 2'-phosphodiesterase/3'-nucleotidase</fullName>
    </submittedName>
</protein>
<evidence type="ECO:0000256" key="1">
    <source>
        <dbReference type="ARBA" id="ARBA00006654"/>
    </source>
</evidence>
<organism evidence="8 9">
    <name type="scientific">Metabacillus sediminis</name>
    <dbReference type="NCBI Taxonomy" id="3117746"/>
    <lineage>
        <taxon>Bacteria</taxon>
        <taxon>Bacillati</taxon>
        <taxon>Bacillota</taxon>
        <taxon>Bacilli</taxon>
        <taxon>Bacillales</taxon>
        <taxon>Bacillaceae</taxon>
        <taxon>Metabacillus</taxon>
    </lineage>
</organism>
<dbReference type="PANTHER" id="PTHR11575:SF6">
    <property type="entry name" value="2',3'-CYCLIC-NUCLEOTIDE 2'-PHOSPHODIESTERASE_3'-NUCLEOTIDASE"/>
    <property type="match status" value="1"/>
</dbReference>
<dbReference type="PANTHER" id="PTHR11575">
    <property type="entry name" value="5'-NUCLEOTIDASE-RELATED"/>
    <property type="match status" value="1"/>
</dbReference>
<dbReference type="PRINTS" id="PR01607">
    <property type="entry name" value="APYRASEFAMLY"/>
</dbReference>
<dbReference type="Proteomes" id="UP001377337">
    <property type="component" value="Chromosome"/>
</dbReference>
<dbReference type="EMBL" id="CP147407">
    <property type="protein sequence ID" value="WXB95493.1"/>
    <property type="molecule type" value="Genomic_DNA"/>
</dbReference>
<evidence type="ECO:0000256" key="3">
    <source>
        <dbReference type="ARBA" id="ARBA00022729"/>
    </source>
</evidence>
<dbReference type="Pfam" id="PF02872">
    <property type="entry name" value="5_nucleotid_C"/>
    <property type="match status" value="1"/>
</dbReference>
<proteinExistence type="inferred from homology"/>
<feature type="signal peptide" evidence="5">
    <location>
        <begin position="1"/>
        <end position="31"/>
    </location>
</feature>
<feature type="domain" description="Calcineurin-like phosphoesterase" evidence="6">
    <location>
        <begin position="43"/>
        <end position="286"/>
    </location>
</feature>
<evidence type="ECO:0000259" key="6">
    <source>
        <dbReference type="Pfam" id="PF00149"/>
    </source>
</evidence>
<dbReference type="SUPFAM" id="SSF55816">
    <property type="entry name" value="5'-nucleotidase (syn. UDP-sugar hydrolase), C-terminal domain"/>
    <property type="match status" value="1"/>
</dbReference>
<sequence length="856" mass="93965">MKKKNSLVNLSLAAAVALSAISLPTAFPVAAQGETAESIVKLRLMETTDIHTFVTDYDYYSDQAKETFGLTRTATLIDKMRAEAKNSILVDNGDLIQGNPLGEYMAKVKGLKEGDVHPVYKAMNLMNYDAATYGNHEFNYGLDFLNEAVDDANFAYVNANVYKADGDQNPDNDENYFTPYKIAEKKVTDESGAEQTIKIGYIGFVPPQINTWDKANLEGKVVTKDIVKSAQKFIPEMKQKGADIIVVLSHSGLDPAAQSDGAENAVFDLATKVSDIDAIVSGHQHGLFPGDAKYNNIDKIDNKKGTVNGIPVVMPKNWGSHLGLIDMTLSKMNGKWEVSDSQSAASPIYDSAAKKSLAEPKKELVDAVKAEHEGTLEYVRKEVGQTSAPINSFFALVKDDPSVQIVNDAQRWYAASKMKGTENEKLPLLSAAAPFKAGGRNGSGYFTNIPKGKLAIKNIGDLYLYDNTLQIVKLKGSDVKEWLEMSAGAFNQVDPSKTEEQPLLNPEFASFNYDVIDGVTYKIDVTKPAKYAPDGKIKNADSSRIKNLQYNGKPIDMNQEFLVATNNYRASGGGNFPGVTPDKIVFKAPDENRQALLQYIQSKSVLDPSADENWSFAKVDSKGKVTFNSSPEAKASVPADGTIAYKGEEAEGFAGYQLDLSRMKEEEEAKDNIGEMEIGMLPSARLIVKQQVDIMKRNADGTLVKHRTAAKNETIRVYGSNDGWYNVGGEYFIKKDSQTAAYKGRILVMKETKLYSSTGMVYRTLKRGEAIKVYSSDDTKYEVGGGFYVKKSADARYFEGIVTIKTNVPLVKDGSKTIMLKKGLQYRVYGTEGKSLMMGGGYTILHDSSKMTYSKN</sequence>
<dbReference type="InterPro" id="IPR041827">
    <property type="entry name" value="CpdB_N"/>
</dbReference>
<evidence type="ECO:0000256" key="4">
    <source>
        <dbReference type="ARBA" id="ARBA00022741"/>
    </source>
</evidence>
<feature type="chain" id="PRO_5045624522" evidence="5">
    <location>
        <begin position="32"/>
        <end position="856"/>
    </location>
</feature>
<comment type="similarity">
    <text evidence="1">Belongs to the 5'-nucleotidase family.</text>
</comment>
<keyword evidence="2" id="KW-0479">Metal-binding</keyword>
<dbReference type="InterPro" id="IPR036907">
    <property type="entry name" value="5'-Nucleotdase_C_sf"/>
</dbReference>
<name>A0ABZ2NCM2_9BACI</name>
<dbReference type="InterPro" id="IPR004843">
    <property type="entry name" value="Calcineurin-like_PHP"/>
</dbReference>
<dbReference type="RefSeq" id="WP_338777033.1">
    <property type="nucleotide sequence ID" value="NZ_CP147407.1"/>
</dbReference>
<evidence type="ECO:0000313" key="8">
    <source>
        <dbReference type="EMBL" id="WXB95493.1"/>
    </source>
</evidence>
<dbReference type="Gene3D" id="3.60.21.10">
    <property type="match status" value="1"/>
</dbReference>
<accession>A0ABZ2NCM2</accession>